<sequence>MCIEIASRCRPSAIHHIAAAGAPLHVVGPLTEIWSPVDMDSLLADAVRGGRLDVVRWACETTPARADTLPARGERNAAPQREFLSNDSNDVSESSGETWTGSDDGAQSANDDHCDLSCSSDCPWHVAWRTKAEHERQRKERRERCVRAAWGWRRAQTRR</sequence>
<evidence type="ECO:0000256" key="1">
    <source>
        <dbReference type="SAM" id="MobiDB-lite"/>
    </source>
</evidence>
<protein>
    <submittedName>
        <fullName evidence="2">Uncharacterized protein</fullName>
    </submittedName>
</protein>
<dbReference type="EMBL" id="MG011690">
    <property type="protein sequence ID" value="AVK76056.1"/>
    <property type="molecule type" value="Genomic_DNA"/>
</dbReference>
<feature type="compositionally biased region" description="Polar residues" evidence="1">
    <location>
        <begin position="83"/>
        <end position="109"/>
    </location>
</feature>
<dbReference type="Proteomes" id="UP000249287">
    <property type="component" value="Segment"/>
</dbReference>
<reference evidence="2" key="1">
    <citation type="journal article" date="2018" name="Nat. Commun.">
        <title>Diversity and evolution of the emerging Pandoraviridae family.</title>
        <authorList>
            <person name="Legendre M."/>
            <person name="Fabre E."/>
            <person name="Poirot O."/>
            <person name="Jeudy S."/>
            <person name="Lartigue A."/>
            <person name="Alempic J.M."/>
            <person name="Beucher L."/>
            <person name="Philippe N."/>
            <person name="Bertaux L."/>
            <person name="Christo-Foroux E."/>
            <person name="Labadie K."/>
            <person name="Coute Y."/>
            <person name="Abergel C."/>
            <person name="Claverie J.M."/>
        </authorList>
    </citation>
    <scope>NUCLEOTIDE SEQUENCE [LARGE SCALE GENOMIC DNA]</scope>
    <source>
        <strain evidence="2">Neocaledonia</strain>
    </source>
</reference>
<feature type="region of interest" description="Disordered" evidence="1">
    <location>
        <begin position="66"/>
        <end position="112"/>
    </location>
</feature>
<name>A0A2U7UC90_9VIRU</name>
<organism evidence="2">
    <name type="scientific">Pandoravirus neocaledonia</name>
    <dbReference type="NCBI Taxonomy" id="2107708"/>
    <lineage>
        <taxon>Viruses</taxon>
        <taxon>Pandoravirus</taxon>
    </lineage>
</organism>
<dbReference type="RefSeq" id="YP_009482059.1">
    <property type="nucleotide sequence ID" value="NC_037666.1"/>
</dbReference>
<dbReference type="GeneID" id="36842201"/>
<dbReference type="KEGG" id="vg:36842201"/>
<accession>A0A2U7UC90</accession>
<evidence type="ECO:0000313" key="2">
    <source>
        <dbReference type="EMBL" id="AVK76056.1"/>
    </source>
</evidence>
<proteinExistence type="predicted"/>
<gene>
    <name evidence="2" type="ORF">pneo_cds_449</name>
</gene>